<dbReference type="AlphaFoldDB" id="A0AAE0MY86"/>
<feature type="domain" description="Heterokaryon incompatibility" evidence="1">
    <location>
        <begin position="45"/>
        <end position="143"/>
    </location>
</feature>
<dbReference type="Pfam" id="PF26639">
    <property type="entry name" value="Het-6_barrel"/>
    <property type="match status" value="1"/>
</dbReference>
<sequence length="490" mass="55875">MYRPLDTVNREIRLVELEPSENDDEVISFVLRYTPLADTKGRLKFSALSYCWGFAEEPHPVMIRDEKDRKNILASVSMSVNRNLYSALRRLRRRQEPQTLWIDLVCIKQSDLKERAQQVELMGEIYSSAHTVYVWLGEGDPGSYEDSLLGGLDMEATDPRDKIFALLSFGEETHNISQLPPQARPSYEKNTIEVFSDFTKWWISCHDTLNILSAVHAQPWRTWMDLSPLGAAPHEFDHAQRPSWSFWYEGRSEWSLGTFGLFNNRGLDLCASAKTMIDVDLLSRPNTGILALKGFRVDLIKSREFYHYSKENPYANSATMLAAYEAIFDPTSVLDMWDMTKLNWQQSLSAKLKSDNNDSNNIPSEIAIMEEDSKLFSHFQSHGFRGCEDLDEFQEDDPPLRFFPCHGKCLFTTEGDKVGLCPAGAKEGDIIVILYGGNVPYLLRPANNDTAEDRFYLVGECYLDGFMHGEAMELLLDDGSGVKEEVFSLV</sequence>
<dbReference type="InterPro" id="IPR010730">
    <property type="entry name" value="HET"/>
</dbReference>
<dbReference type="GeneID" id="87865164"/>
<accession>A0AAE0MY86</accession>
<comment type="caution">
    <text evidence="2">The sequence shown here is derived from an EMBL/GenBank/DDBJ whole genome shotgun (WGS) entry which is preliminary data.</text>
</comment>
<protein>
    <submittedName>
        <fullName evidence="2">Heterokaryon incompatibility protein-domain-containing protein</fullName>
    </submittedName>
</protein>
<evidence type="ECO:0000313" key="3">
    <source>
        <dbReference type="Proteomes" id="UP001278500"/>
    </source>
</evidence>
<reference evidence="2" key="2">
    <citation type="submission" date="2023-06" db="EMBL/GenBank/DDBJ databases">
        <authorList>
            <consortium name="Lawrence Berkeley National Laboratory"/>
            <person name="Haridas S."/>
            <person name="Hensen N."/>
            <person name="Bonometti L."/>
            <person name="Westerberg I."/>
            <person name="Brannstrom I.O."/>
            <person name="Guillou S."/>
            <person name="Cros-Aarteil S."/>
            <person name="Calhoun S."/>
            <person name="Kuo A."/>
            <person name="Mondo S."/>
            <person name="Pangilinan J."/>
            <person name="Riley R."/>
            <person name="Labutti K."/>
            <person name="Andreopoulos B."/>
            <person name="Lipzen A."/>
            <person name="Chen C."/>
            <person name="Yanf M."/>
            <person name="Daum C."/>
            <person name="Ng V."/>
            <person name="Clum A."/>
            <person name="Steindorff A."/>
            <person name="Ohm R."/>
            <person name="Martin F."/>
            <person name="Silar P."/>
            <person name="Natvig D."/>
            <person name="Lalanne C."/>
            <person name="Gautier V."/>
            <person name="Ament-Velasquez S.L."/>
            <person name="Kruys A."/>
            <person name="Hutchinson M.I."/>
            <person name="Powell A.J."/>
            <person name="Barry K."/>
            <person name="Miller A.N."/>
            <person name="Grigoriev I.V."/>
            <person name="Debuchy R."/>
            <person name="Gladieux P."/>
            <person name="Thoren M.H."/>
            <person name="Johannesson H."/>
        </authorList>
    </citation>
    <scope>NUCLEOTIDE SEQUENCE</scope>
    <source>
        <strain evidence="2">CBS 560.94</strain>
    </source>
</reference>
<evidence type="ECO:0000259" key="1">
    <source>
        <dbReference type="Pfam" id="PF06985"/>
    </source>
</evidence>
<dbReference type="PANTHER" id="PTHR24148:SF82">
    <property type="entry name" value="HETEROKARYON INCOMPATIBILITY DOMAIN-CONTAINING PROTEIN"/>
    <property type="match status" value="1"/>
</dbReference>
<keyword evidence="3" id="KW-1185">Reference proteome</keyword>
<organism evidence="2 3">
    <name type="scientific">Neurospora tetraspora</name>
    <dbReference type="NCBI Taxonomy" id="94610"/>
    <lineage>
        <taxon>Eukaryota</taxon>
        <taxon>Fungi</taxon>
        <taxon>Dikarya</taxon>
        <taxon>Ascomycota</taxon>
        <taxon>Pezizomycotina</taxon>
        <taxon>Sordariomycetes</taxon>
        <taxon>Sordariomycetidae</taxon>
        <taxon>Sordariales</taxon>
        <taxon>Sordariaceae</taxon>
        <taxon>Neurospora</taxon>
    </lineage>
</organism>
<dbReference type="PANTHER" id="PTHR24148">
    <property type="entry name" value="ANKYRIN REPEAT DOMAIN-CONTAINING PROTEIN 39 HOMOLOG-RELATED"/>
    <property type="match status" value="1"/>
</dbReference>
<dbReference type="Pfam" id="PF06985">
    <property type="entry name" value="HET"/>
    <property type="match status" value="1"/>
</dbReference>
<dbReference type="InterPro" id="IPR052895">
    <property type="entry name" value="HetReg/Transcr_Mod"/>
</dbReference>
<dbReference type="Proteomes" id="UP001278500">
    <property type="component" value="Unassembled WGS sequence"/>
</dbReference>
<gene>
    <name evidence="2" type="ORF">B0H65DRAFT_505751</name>
</gene>
<reference evidence="2" key="1">
    <citation type="journal article" date="2023" name="Mol. Phylogenet. Evol.">
        <title>Genome-scale phylogeny and comparative genomics of the fungal order Sordariales.</title>
        <authorList>
            <person name="Hensen N."/>
            <person name="Bonometti L."/>
            <person name="Westerberg I."/>
            <person name="Brannstrom I.O."/>
            <person name="Guillou S."/>
            <person name="Cros-Aarteil S."/>
            <person name="Calhoun S."/>
            <person name="Haridas S."/>
            <person name="Kuo A."/>
            <person name="Mondo S."/>
            <person name="Pangilinan J."/>
            <person name="Riley R."/>
            <person name="LaButti K."/>
            <person name="Andreopoulos B."/>
            <person name="Lipzen A."/>
            <person name="Chen C."/>
            <person name="Yan M."/>
            <person name="Daum C."/>
            <person name="Ng V."/>
            <person name="Clum A."/>
            <person name="Steindorff A."/>
            <person name="Ohm R.A."/>
            <person name="Martin F."/>
            <person name="Silar P."/>
            <person name="Natvig D.O."/>
            <person name="Lalanne C."/>
            <person name="Gautier V."/>
            <person name="Ament-Velasquez S.L."/>
            <person name="Kruys A."/>
            <person name="Hutchinson M.I."/>
            <person name="Powell A.J."/>
            <person name="Barry K."/>
            <person name="Miller A.N."/>
            <person name="Grigoriev I.V."/>
            <person name="Debuchy R."/>
            <person name="Gladieux P."/>
            <person name="Hiltunen Thoren M."/>
            <person name="Johannesson H."/>
        </authorList>
    </citation>
    <scope>NUCLEOTIDE SEQUENCE</scope>
    <source>
        <strain evidence="2">CBS 560.94</strain>
    </source>
</reference>
<dbReference type="RefSeq" id="XP_062687305.1">
    <property type="nucleotide sequence ID" value="XM_062828010.1"/>
</dbReference>
<proteinExistence type="predicted"/>
<dbReference type="EMBL" id="JAUEPP010000001">
    <property type="protein sequence ID" value="KAK3355927.1"/>
    <property type="molecule type" value="Genomic_DNA"/>
</dbReference>
<evidence type="ECO:0000313" key="2">
    <source>
        <dbReference type="EMBL" id="KAK3355927.1"/>
    </source>
</evidence>
<name>A0AAE0MY86_9PEZI</name>